<evidence type="ECO:0000256" key="3">
    <source>
        <dbReference type="ARBA" id="ARBA00023125"/>
    </source>
</evidence>
<dbReference type="InterPro" id="IPR001471">
    <property type="entry name" value="AP2/ERF_dom"/>
</dbReference>
<keyword evidence="4" id="KW-0804">Transcription</keyword>
<dbReference type="EMBL" id="BDQV01000317">
    <property type="protein sequence ID" value="GAY62651.1"/>
    <property type="molecule type" value="Genomic_DNA"/>
</dbReference>
<dbReference type="GO" id="GO:0009873">
    <property type="term" value="P:ethylene-activated signaling pathway"/>
    <property type="evidence" value="ECO:0007669"/>
    <property type="project" value="InterPro"/>
</dbReference>
<dbReference type="PANTHER" id="PTHR31190:SF142">
    <property type="entry name" value="ETHYLENE-RESPONSIVE TRANSCRIPTION FACTOR RAP2-3"/>
    <property type="match status" value="1"/>
</dbReference>
<name>A0A2H5QDJ2_CITUN</name>
<dbReference type="Gene3D" id="3.30.730.10">
    <property type="entry name" value="AP2/ERF domain"/>
    <property type="match status" value="1"/>
</dbReference>
<comment type="caution">
    <text evidence="9">The sequence shown here is derived from an EMBL/GenBank/DDBJ whole genome shotgun (WGS) entry which is preliminary data.</text>
</comment>
<evidence type="ECO:0000256" key="1">
    <source>
        <dbReference type="ARBA" id="ARBA00004123"/>
    </source>
</evidence>
<comment type="similarity">
    <text evidence="6">Belongs to the AP2/ERF transcription factor family. ERF subfamily.</text>
</comment>
<evidence type="ECO:0000259" key="8">
    <source>
        <dbReference type="PROSITE" id="PS51032"/>
    </source>
</evidence>
<dbReference type="AlphaFoldDB" id="A0A2H5QDJ2"/>
<evidence type="ECO:0000256" key="5">
    <source>
        <dbReference type="ARBA" id="ARBA00023242"/>
    </source>
</evidence>
<dbReference type="STRING" id="55188.A0A2H5QDJ2"/>
<dbReference type="GO" id="GO:0003700">
    <property type="term" value="F:DNA-binding transcription factor activity"/>
    <property type="evidence" value="ECO:0007669"/>
    <property type="project" value="InterPro"/>
</dbReference>
<dbReference type="PROSITE" id="PS51032">
    <property type="entry name" value="AP2_ERF"/>
    <property type="match status" value="1"/>
</dbReference>
<dbReference type="PANTHER" id="PTHR31190">
    <property type="entry name" value="DNA-BINDING DOMAIN"/>
    <property type="match status" value="1"/>
</dbReference>
<dbReference type="InterPro" id="IPR036955">
    <property type="entry name" value="AP2/ERF_dom_sf"/>
</dbReference>
<dbReference type="SMART" id="SM00380">
    <property type="entry name" value="AP2"/>
    <property type="match status" value="1"/>
</dbReference>
<gene>
    <name evidence="9" type="ORF">CUMW_219560</name>
</gene>
<keyword evidence="2" id="KW-0805">Transcription regulation</keyword>
<evidence type="ECO:0000256" key="7">
    <source>
        <dbReference type="SAM" id="MobiDB-lite"/>
    </source>
</evidence>
<dbReference type="Proteomes" id="UP000236630">
    <property type="component" value="Unassembled WGS sequence"/>
</dbReference>
<proteinExistence type="inferred from homology"/>
<dbReference type="SUPFAM" id="SSF54171">
    <property type="entry name" value="DNA-binding domain"/>
    <property type="match status" value="1"/>
</dbReference>
<evidence type="ECO:0000256" key="2">
    <source>
        <dbReference type="ARBA" id="ARBA00023015"/>
    </source>
</evidence>
<sequence>MRFSNKVEVPKSNDHRISSGKSLTDESSFFSGIFGTSAHTTPLKHSQEPYCTDDQKLSTKKHLVVLTLSSAKAEDSSYKAAHDEGTEKKTLRARPWGKWAAETIDRYKGICIWLGIFNIAKEAARAYAEAAKHIRSNKA</sequence>
<reference evidence="9 10" key="1">
    <citation type="journal article" date="2017" name="Front. Genet.">
        <title>Draft sequencing of the heterozygous diploid genome of Satsuma (Citrus unshiu Marc.) using a hybrid assembly approach.</title>
        <authorList>
            <person name="Shimizu T."/>
            <person name="Tanizawa Y."/>
            <person name="Mochizuki T."/>
            <person name="Nagasaki H."/>
            <person name="Yoshioka T."/>
            <person name="Toyoda A."/>
            <person name="Fujiyama A."/>
            <person name="Kaminuma E."/>
            <person name="Nakamura Y."/>
        </authorList>
    </citation>
    <scope>NUCLEOTIDE SEQUENCE [LARGE SCALE GENOMIC DNA]</scope>
    <source>
        <strain evidence="10">cv. Miyagawa wase</strain>
    </source>
</reference>
<evidence type="ECO:0000256" key="6">
    <source>
        <dbReference type="ARBA" id="ARBA00024343"/>
    </source>
</evidence>
<evidence type="ECO:0000313" key="10">
    <source>
        <dbReference type="Proteomes" id="UP000236630"/>
    </source>
</evidence>
<organism evidence="9 10">
    <name type="scientific">Citrus unshiu</name>
    <name type="common">Satsuma mandarin</name>
    <name type="synonym">Citrus nobilis var. unshiu</name>
    <dbReference type="NCBI Taxonomy" id="55188"/>
    <lineage>
        <taxon>Eukaryota</taxon>
        <taxon>Viridiplantae</taxon>
        <taxon>Streptophyta</taxon>
        <taxon>Embryophyta</taxon>
        <taxon>Tracheophyta</taxon>
        <taxon>Spermatophyta</taxon>
        <taxon>Magnoliopsida</taxon>
        <taxon>eudicotyledons</taxon>
        <taxon>Gunneridae</taxon>
        <taxon>Pentapetalae</taxon>
        <taxon>rosids</taxon>
        <taxon>malvids</taxon>
        <taxon>Sapindales</taxon>
        <taxon>Rutaceae</taxon>
        <taxon>Aurantioideae</taxon>
        <taxon>Citrus</taxon>
    </lineage>
</organism>
<dbReference type="GO" id="GO:0005634">
    <property type="term" value="C:nucleus"/>
    <property type="evidence" value="ECO:0007669"/>
    <property type="project" value="UniProtKB-SubCell"/>
</dbReference>
<dbReference type="InterPro" id="IPR016177">
    <property type="entry name" value="DNA-bd_dom_sf"/>
</dbReference>
<keyword evidence="5" id="KW-0539">Nucleus</keyword>
<evidence type="ECO:0000256" key="4">
    <source>
        <dbReference type="ARBA" id="ARBA00023163"/>
    </source>
</evidence>
<feature type="compositionally biased region" description="Basic and acidic residues" evidence="7">
    <location>
        <begin position="8"/>
        <end position="17"/>
    </location>
</feature>
<keyword evidence="3" id="KW-0238">DNA-binding</keyword>
<dbReference type="InterPro" id="IPR044808">
    <property type="entry name" value="ERF_plant"/>
</dbReference>
<accession>A0A2H5QDJ2</accession>
<feature type="region of interest" description="Disordered" evidence="7">
    <location>
        <begin position="1"/>
        <end position="24"/>
    </location>
</feature>
<dbReference type="GO" id="GO:0003677">
    <property type="term" value="F:DNA binding"/>
    <property type="evidence" value="ECO:0007669"/>
    <property type="project" value="UniProtKB-KW"/>
</dbReference>
<keyword evidence="10" id="KW-1185">Reference proteome</keyword>
<protein>
    <recommendedName>
        <fullName evidence="8">AP2/ERF domain-containing protein</fullName>
    </recommendedName>
</protein>
<feature type="domain" description="AP2/ERF" evidence="8">
    <location>
        <begin position="77"/>
        <end position="139"/>
    </location>
</feature>
<comment type="subcellular location">
    <subcellularLocation>
        <location evidence="1">Nucleus</location>
    </subcellularLocation>
</comment>
<evidence type="ECO:0000313" key="9">
    <source>
        <dbReference type="EMBL" id="GAY62651.1"/>
    </source>
</evidence>